<accession>A0A7W8DJ52</accession>
<dbReference type="AlphaFoldDB" id="A0A7W8DJ52"/>
<comment type="caution">
    <text evidence="1">The sequence shown here is derived from an EMBL/GenBank/DDBJ whole genome shotgun (WGS) entry which is preliminary data.</text>
</comment>
<proteinExistence type="predicted"/>
<dbReference type="EMBL" id="JACHIG010000002">
    <property type="protein sequence ID" value="MBB5031774.1"/>
    <property type="molecule type" value="Genomic_DNA"/>
</dbReference>
<protein>
    <submittedName>
        <fullName evidence="1">Uncharacterized protein</fullName>
    </submittedName>
</protein>
<organism evidence="1 2">
    <name type="scientific">Prosthecobacter vanneervenii</name>
    <dbReference type="NCBI Taxonomy" id="48466"/>
    <lineage>
        <taxon>Bacteria</taxon>
        <taxon>Pseudomonadati</taxon>
        <taxon>Verrucomicrobiota</taxon>
        <taxon>Verrucomicrobiia</taxon>
        <taxon>Verrucomicrobiales</taxon>
        <taxon>Verrucomicrobiaceae</taxon>
        <taxon>Prosthecobacter</taxon>
    </lineage>
</organism>
<name>A0A7W8DJ52_9BACT</name>
<evidence type="ECO:0000313" key="1">
    <source>
        <dbReference type="EMBL" id="MBB5031774.1"/>
    </source>
</evidence>
<gene>
    <name evidence="1" type="ORF">HNQ65_001342</name>
</gene>
<evidence type="ECO:0000313" key="2">
    <source>
        <dbReference type="Proteomes" id="UP000590740"/>
    </source>
</evidence>
<reference evidence="1 2" key="1">
    <citation type="submission" date="2020-08" db="EMBL/GenBank/DDBJ databases">
        <title>Genomic Encyclopedia of Type Strains, Phase IV (KMG-IV): sequencing the most valuable type-strain genomes for metagenomic binning, comparative biology and taxonomic classification.</title>
        <authorList>
            <person name="Goeker M."/>
        </authorList>
    </citation>
    <scope>NUCLEOTIDE SEQUENCE [LARGE SCALE GENOMIC DNA]</scope>
    <source>
        <strain evidence="1 2">DSM 12252</strain>
    </source>
</reference>
<dbReference type="Proteomes" id="UP000590740">
    <property type="component" value="Unassembled WGS sequence"/>
</dbReference>
<keyword evidence="2" id="KW-1185">Reference proteome</keyword>
<sequence length="257" mass="28184">MFCQACGVSCPARFQFSGGWCRFPWGSGSSCLVSTSGGTPGGHESSRRVGQRCGTRTGISWARRLWSLVSGSFPVFRRLVPFSLGKRVFVSRFHPRGHFWWTRKFPQGGPALRHKNWHWHLMGQEVVIPPSVENGSAGACAVCAGAWHSGRRLGVFGVESTRLLDRPSAKPPDHQRLPTPWYLPYAGGRAGCRHTHPTSCGHTPAQFATRKGVLPSAVFTSLACQDEQAHGMLWVVQQECHPLAYRPGFSTVVAGGY</sequence>